<dbReference type="EMBL" id="JAQIFT010000068">
    <property type="protein sequence ID" value="MDA3733789.1"/>
    <property type="molecule type" value="Genomic_DNA"/>
</dbReference>
<dbReference type="NCBIfam" id="TIGR02532">
    <property type="entry name" value="IV_pilin_GFxxxE"/>
    <property type="match status" value="1"/>
</dbReference>
<keyword evidence="1" id="KW-1133">Transmembrane helix</keyword>
<keyword evidence="3" id="KW-1185">Reference proteome</keyword>
<dbReference type="InterPro" id="IPR012902">
    <property type="entry name" value="N_methyl_site"/>
</dbReference>
<gene>
    <name evidence="2" type="ORF">PBV87_20155</name>
</gene>
<reference evidence="2" key="1">
    <citation type="journal article" date="2023" name="Int. J. Syst. Evol. Microbiol.">
        <title>&lt;i&gt;Holtiella tumoricola&lt;/i&gt; gen. nov. sp. nov., isolated from a human clinical sample.</title>
        <authorList>
            <person name="Allen-Vercoe E."/>
            <person name="Daigneault M.C."/>
            <person name="Vancuren S.J."/>
            <person name="Cochrane K."/>
            <person name="O'Neal L.L."/>
            <person name="Sankaranarayanan K."/>
            <person name="Lawson P.A."/>
        </authorList>
    </citation>
    <scope>NUCLEOTIDE SEQUENCE</scope>
    <source>
        <strain evidence="2">CC70A</strain>
    </source>
</reference>
<protein>
    <submittedName>
        <fullName evidence="2">Prepilin-type N-terminal cleavage/methylation domain-containing protein</fullName>
    </submittedName>
</protein>
<evidence type="ECO:0000313" key="2">
    <source>
        <dbReference type="EMBL" id="MDA3733789.1"/>
    </source>
</evidence>
<dbReference type="Pfam" id="PF07963">
    <property type="entry name" value="N_methyl"/>
    <property type="match status" value="1"/>
</dbReference>
<keyword evidence="1" id="KW-0812">Transmembrane</keyword>
<sequence length="177" mass="20895">MDVKKSQGIRGNKGMTLIEVILALAVSSLFFCCILDLTGRGIMMNQKIQEENNLRREMNRIRLFVEEQFDQAKKLTVYDQEDRIIFSTERNYIIDEEKVLKSMIFEEKLERHEIKWLKYQKNNKQLFKMTYGGQTLTENIQNITIVQREQWLFITCTLVGKVGTSLTEEILLSLVYK</sequence>
<dbReference type="AlphaFoldDB" id="A0AA42J2J8"/>
<comment type="caution">
    <text evidence="2">The sequence shown here is derived from an EMBL/GenBank/DDBJ whole genome shotgun (WGS) entry which is preliminary data.</text>
</comment>
<evidence type="ECO:0000256" key="1">
    <source>
        <dbReference type="SAM" id="Phobius"/>
    </source>
</evidence>
<accession>A0AA42J2J8</accession>
<dbReference type="Proteomes" id="UP001169242">
    <property type="component" value="Unassembled WGS sequence"/>
</dbReference>
<feature type="transmembrane region" description="Helical" evidence="1">
    <location>
        <begin position="20"/>
        <end position="39"/>
    </location>
</feature>
<evidence type="ECO:0000313" key="3">
    <source>
        <dbReference type="Proteomes" id="UP001169242"/>
    </source>
</evidence>
<dbReference type="RefSeq" id="WP_271013500.1">
    <property type="nucleotide sequence ID" value="NZ_JAQIFT010000068.1"/>
</dbReference>
<name>A0AA42J2J8_9FIRM</name>
<keyword evidence="1" id="KW-0472">Membrane</keyword>
<organism evidence="2 3">
    <name type="scientific">Holtiella tumoricola</name>
    <dbReference type="NCBI Taxonomy" id="3018743"/>
    <lineage>
        <taxon>Bacteria</taxon>
        <taxon>Bacillati</taxon>
        <taxon>Bacillota</taxon>
        <taxon>Clostridia</taxon>
        <taxon>Lachnospirales</taxon>
        <taxon>Cellulosilyticaceae</taxon>
        <taxon>Holtiella</taxon>
    </lineage>
</organism>
<proteinExistence type="predicted"/>